<keyword evidence="1" id="KW-0812">Transmembrane</keyword>
<dbReference type="RefSeq" id="WP_196098166.1">
    <property type="nucleotide sequence ID" value="NZ_CP064939.1"/>
</dbReference>
<dbReference type="EMBL" id="CP064939">
    <property type="protein sequence ID" value="QPH38689.1"/>
    <property type="molecule type" value="Genomic_DNA"/>
</dbReference>
<gene>
    <name evidence="2" type="ORF">IZT61_16630</name>
</gene>
<feature type="transmembrane region" description="Helical" evidence="1">
    <location>
        <begin position="46"/>
        <end position="63"/>
    </location>
</feature>
<protein>
    <recommendedName>
        <fullName evidence="4">DoxX-like family protein</fullName>
    </recommendedName>
</protein>
<keyword evidence="1" id="KW-0472">Membrane</keyword>
<keyword evidence="3" id="KW-1185">Reference proteome</keyword>
<feature type="transmembrane region" description="Helical" evidence="1">
    <location>
        <begin position="6"/>
        <end position="26"/>
    </location>
</feature>
<feature type="transmembrane region" description="Helical" evidence="1">
    <location>
        <begin position="93"/>
        <end position="112"/>
    </location>
</feature>
<organism evidence="2 3">
    <name type="scientific">Pedobacter endophyticus</name>
    <dbReference type="NCBI Taxonomy" id="2789740"/>
    <lineage>
        <taxon>Bacteria</taxon>
        <taxon>Pseudomonadati</taxon>
        <taxon>Bacteroidota</taxon>
        <taxon>Sphingobacteriia</taxon>
        <taxon>Sphingobacteriales</taxon>
        <taxon>Sphingobacteriaceae</taxon>
        <taxon>Pedobacter</taxon>
    </lineage>
</organism>
<proteinExistence type="predicted"/>
<sequence length="119" mass="13340">MTTRIISGILLVVTVYFGFSHGSRVFQKPSAQYLEMMQSLGITSPMRIAFGIVSIFLTLLILFPKTFFLGNTVRALLLVLMMALALKVGNYKFALIEIPFIMMPLILIYLGHPLKNLSL</sequence>
<evidence type="ECO:0000313" key="3">
    <source>
        <dbReference type="Proteomes" id="UP000594759"/>
    </source>
</evidence>
<keyword evidence="1" id="KW-1133">Transmembrane helix</keyword>
<dbReference type="Proteomes" id="UP000594759">
    <property type="component" value="Chromosome"/>
</dbReference>
<name>A0A7U3SQ90_9SPHI</name>
<dbReference type="AlphaFoldDB" id="A0A7U3SQ90"/>
<evidence type="ECO:0000256" key="1">
    <source>
        <dbReference type="SAM" id="Phobius"/>
    </source>
</evidence>
<accession>A0A7U3SQ90</accession>
<evidence type="ECO:0008006" key="4">
    <source>
        <dbReference type="Google" id="ProtNLM"/>
    </source>
</evidence>
<reference evidence="2 3" key="1">
    <citation type="submission" date="2020-11" db="EMBL/GenBank/DDBJ databases">
        <title>Pedobacter endophytica, an endophytic bacteria isolated form Carex pumila.</title>
        <authorList>
            <person name="Peng Y."/>
            <person name="Jiang L."/>
            <person name="Lee J."/>
        </authorList>
    </citation>
    <scope>NUCLEOTIDE SEQUENCE [LARGE SCALE GENOMIC DNA]</scope>
    <source>
        <strain evidence="2 3">JBR3-12</strain>
    </source>
</reference>
<evidence type="ECO:0000313" key="2">
    <source>
        <dbReference type="EMBL" id="QPH38689.1"/>
    </source>
</evidence>
<dbReference type="KEGG" id="pex:IZT61_16630"/>